<keyword evidence="1" id="KW-0472">Membrane</keyword>
<evidence type="ECO:0008006" key="4">
    <source>
        <dbReference type="Google" id="ProtNLM"/>
    </source>
</evidence>
<name>A0A480A6A4_9CYAN</name>
<protein>
    <recommendedName>
        <fullName evidence="4">Transporter suffix domain-containing protein</fullName>
    </recommendedName>
</protein>
<sequence>MQNLGLILIIISFSPWLAIAVIVPFLPISLAQKALLVPALLVLAEVLFWPGVLLVGKEVVQKYSRYFSFRYLRILLKRWKHKNRQRW</sequence>
<dbReference type="Proteomes" id="UP000299367">
    <property type="component" value="Unassembled WGS sequence"/>
</dbReference>
<evidence type="ECO:0000313" key="3">
    <source>
        <dbReference type="Proteomes" id="UP000299367"/>
    </source>
</evidence>
<dbReference type="AlphaFoldDB" id="A0A480A6A4"/>
<gene>
    <name evidence="2" type="ORF">NIES80_02780</name>
</gene>
<proteinExistence type="predicted"/>
<keyword evidence="1" id="KW-0812">Transmembrane</keyword>
<dbReference type="NCBIfam" id="NF033684">
    <property type="entry name" value="suffix_2_RND"/>
    <property type="match status" value="1"/>
</dbReference>
<feature type="transmembrane region" description="Helical" evidence="1">
    <location>
        <begin position="36"/>
        <end position="56"/>
    </location>
</feature>
<dbReference type="RefSeq" id="WP_137906423.1">
    <property type="nucleotide sequence ID" value="NZ_BJCF01000002.1"/>
</dbReference>
<accession>A0A480A6A4</accession>
<reference evidence="3" key="1">
    <citation type="submission" date="2019-02" db="EMBL/GenBank/DDBJ databases">
        <title>Draft genome sequence of Dolichospermum planctonicum NIES-80.</title>
        <authorList>
            <person name="Yamaguchi H."/>
            <person name="Suzuki S."/>
            <person name="Kawachi M."/>
        </authorList>
    </citation>
    <scope>NUCLEOTIDE SEQUENCE [LARGE SCALE GENOMIC DNA]</scope>
    <source>
        <strain evidence="3">NIES-80</strain>
    </source>
</reference>
<comment type="caution">
    <text evidence="2">The sequence shown here is derived from an EMBL/GenBank/DDBJ whole genome shotgun (WGS) entry which is preliminary data.</text>
</comment>
<dbReference type="InterPro" id="IPR047961">
    <property type="entry name" value="Transp_suffix-like"/>
</dbReference>
<keyword evidence="1" id="KW-1133">Transmembrane helix</keyword>
<evidence type="ECO:0000313" key="2">
    <source>
        <dbReference type="EMBL" id="GCL40590.1"/>
    </source>
</evidence>
<dbReference type="EMBL" id="BJCF01000002">
    <property type="protein sequence ID" value="GCL40590.1"/>
    <property type="molecule type" value="Genomic_DNA"/>
</dbReference>
<organism evidence="2 3">
    <name type="scientific">Dolichospermum planctonicum</name>
    <dbReference type="NCBI Taxonomy" id="136072"/>
    <lineage>
        <taxon>Bacteria</taxon>
        <taxon>Bacillati</taxon>
        <taxon>Cyanobacteriota</taxon>
        <taxon>Cyanophyceae</taxon>
        <taxon>Nostocales</taxon>
        <taxon>Aphanizomenonaceae</taxon>
        <taxon>Dolichospermum</taxon>
    </lineage>
</organism>
<dbReference type="OrthoDB" id="1122717at2"/>
<evidence type="ECO:0000256" key="1">
    <source>
        <dbReference type="SAM" id="Phobius"/>
    </source>
</evidence>